<dbReference type="eggNOG" id="COG0346">
    <property type="taxonomic scope" value="Bacteria"/>
</dbReference>
<keyword evidence="2" id="KW-0560">Oxidoreductase</keyword>
<sequence>MTSFPAVNHVAVTVSDLATSVPWYSRLFGADPVLDEDTGPFHHVVFALAGGQQLFGLHYFPGNAWAGEFSPRRVGLDHVAFGCLNRAELTAWRDRLDGLDIKHGEIVDSHYGSGLAFKDPDGIALEFFAPPAA</sequence>
<dbReference type="HOGENOM" id="CLU_046006_9_2_11"/>
<dbReference type="STRING" id="298654.FraEuI1c_4594"/>
<protein>
    <submittedName>
        <fullName evidence="2">Glyoxalase/bleomycin resistance protein/dioxygenase</fullName>
    </submittedName>
</protein>
<gene>
    <name evidence="2" type="ordered locus">FraEuI1c_4594</name>
</gene>
<dbReference type="Proteomes" id="UP000002484">
    <property type="component" value="Chromosome"/>
</dbReference>
<proteinExistence type="predicted"/>
<evidence type="ECO:0000313" key="3">
    <source>
        <dbReference type="Proteomes" id="UP000002484"/>
    </source>
</evidence>
<feature type="domain" description="VOC" evidence="1">
    <location>
        <begin position="6"/>
        <end position="130"/>
    </location>
</feature>
<dbReference type="InterPro" id="IPR037523">
    <property type="entry name" value="VOC_core"/>
</dbReference>
<dbReference type="OrthoDB" id="317332at2"/>
<organism evidence="2 3">
    <name type="scientific">Pseudofrankia inefficax (strain DSM 45817 / CECT 9037 / DDB 130130 / EuI1c)</name>
    <name type="common">Frankia inefficax</name>
    <dbReference type="NCBI Taxonomy" id="298654"/>
    <lineage>
        <taxon>Bacteria</taxon>
        <taxon>Bacillati</taxon>
        <taxon>Actinomycetota</taxon>
        <taxon>Actinomycetes</taxon>
        <taxon>Frankiales</taxon>
        <taxon>Frankiaceae</taxon>
        <taxon>Pseudofrankia</taxon>
    </lineage>
</organism>
<dbReference type="PROSITE" id="PS51819">
    <property type="entry name" value="VOC"/>
    <property type="match status" value="1"/>
</dbReference>
<keyword evidence="2" id="KW-0223">Dioxygenase</keyword>
<dbReference type="InterPro" id="IPR004360">
    <property type="entry name" value="Glyas_Fos-R_dOase_dom"/>
</dbReference>
<dbReference type="InParanoid" id="E3IWW3"/>
<dbReference type="Gene3D" id="3.10.180.10">
    <property type="entry name" value="2,3-Dihydroxybiphenyl 1,2-Dioxygenase, domain 1"/>
    <property type="match status" value="1"/>
</dbReference>
<dbReference type="InterPro" id="IPR029068">
    <property type="entry name" value="Glyas_Bleomycin-R_OHBP_Dase"/>
</dbReference>
<dbReference type="Pfam" id="PF00903">
    <property type="entry name" value="Glyoxalase"/>
    <property type="match status" value="1"/>
</dbReference>
<dbReference type="SUPFAM" id="SSF54593">
    <property type="entry name" value="Glyoxalase/Bleomycin resistance protein/Dihydroxybiphenyl dioxygenase"/>
    <property type="match status" value="1"/>
</dbReference>
<accession>E3IWW3</accession>
<dbReference type="KEGG" id="fri:FraEuI1c_4594"/>
<reference evidence="2 3" key="1">
    <citation type="submission" date="2010-10" db="EMBL/GenBank/DDBJ databases">
        <title>Complete sequence of Frankia sp. EuI1c.</title>
        <authorList>
            <consortium name="US DOE Joint Genome Institute"/>
            <person name="Lucas S."/>
            <person name="Copeland A."/>
            <person name="Lapidus A."/>
            <person name="Cheng J.-F."/>
            <person name="Bruce D."/>
            <person name="Goodwin L."/>
            <person name="Pitluck S."/>
            <person name="Chertkov O."/>
            <person name="Detter J.C."/>
            <person name="Han C."/>
            <person name="Tapia R."/>
            <person name="Land M."/>
            <person name="Hauser L."/>
            <person name="Jeffries C."/>
            <person name="Kyrpides N."/>
            <person name="Ivanova N."/>
            <person name="Mikhailova N."/>
            <person name="Beauchemin N."/>
            <person name="Sen A."/>
            <person name="Sur S.A."/>
            <person name="Gtari M."/>
            <person name="Wall L."/>
            <person name="Tisa L."/>
            <person name="Woyke T."/>
        </authorList>
    </citation>
    <scope>NUCLEOTIDE SEQUENCE [LARGE SCALE GENOMIC DNA]</scope>
    <source>
        <strain evidence="3">DSM 45817 / CECT 9037 / EuI1c</strain>
    </source>
</reference>
<evidence type="ECO:0000313" key="2">
    <source>
        <dbReference type="EMBL" id="ADP82587.1"/>
    </source>
</evidence>
<evidence type="ECO:0000259" key="1">
    <source>
        <dbReference type="PROSITE" id="PS51819"/>
    </source>
</evidence>
<name>E3IWW3_PSEI1</name>
<dbReference type="EMBL" id="CP002299">
    <property type="protein sequence ID" value="ADP82587.1"/>
    <property type="molecule type" value="Genomic_DNA"/>
</dbReference>
<keyword evidence="3" id="KW-1185">Reference proteome</keyword>
<dbReference type="RefSeq" id="WP_013425705.1">
    <property type="nucleotide sequence ID" value="NC_014666.1"/>
</dbReference>
<dbReference type="AlphaFoldDB" id="E3IWW3"/>
<dbReference type="GO" id="GO:0051213">
    <property type="term" value="F:dioxygenase activity"/>
    <property type="evidence" value="ECO:0007669"/>
    <property type="project" value="UniProtKB-KW"/>
</dbReference>